<name>A0A0H5C9L8_CYBJN</name>
<evidence type="ECO:0000256" key="2">
    <source>
        <dbReference type="SAM" id="Phobius"/>
    </source>
</evidence>
<feature type="compositionally biased region" description="Basic and acidic residues" evidence="1">
    <location>
        <begin position="225"/>
        <end position="284"/>
    </location>
</feature>
<dbReference type="AlphaFoldDB" id="A0A0H5C9L8"/>
<keyword evidence="2" id="KW-0472">Membrane</keyword>
<organism evidence="3 4">
    <name type="scientific">Cyberlindnera jadinii (strain ATCC 18201 / CBS 1600 / BCRC 20928 / JCM 3617 / NBRC 0987 / NRRL Y-1542)</name>
    <name type="common">Torula yeast</name>
    <name type="synonym">Candida utilis</name>
    <dbReference type="NCBI Taxonomy" id="983966"/>
    <lineage>
        <taxon>Eukaryota</taxon>
        <taxon>Fungi</taxon>
        <taxon>Dikarya</taxon>
        <taxon>Ascomycota</taxon>
        <taxon>Saccharomycotina</taxon>
        <taxon>Saccharomycetes</taxon>
        <taxon>Phaffomycetales</taxon>
        <taxon>Phaffomycetaceae</taxon>
        <taxon>Cyberlindnera</taxon>
    </lineage>
</organism>
<protein>
    <submittedName>
        <fullName evidence="3">Uncharacterized protein</fullName>
    </submittedName>
</protein>
<proteinExistence type="predicted"/>
<reference evidence="4" key="1">
    <citation type="journal article" date="2015" name="J. Biotechnol.">
        <title>The structure of the Cyberlindnera jadinii genome and its relation to Candida utilis analyzed by the occurrence of single nucleotide polymorphisms.</title>
        <authorList>
            <person name="Rupp O."/>
            <person name="Brinkrolf K."/>
            <person name="Buerth C."/>
            <person name="Kunigo M."/>
            <person name="Schneider J."/>
            <person name="Jaenicke S."/>
            <person name="Goesmann A."/>
            <person name="Puehler A."/>
            <person name="Jaeger K.-E."/>
            <person name="Ernst J.F."/>
        </authorList>
    </citation>
    <scope>NUCLEOTIDE SEQUENCE [LARGE SCALE GENOMIC DNA]</scope>
    <source>
        <strain evidence="4">ATCC 18201 / CBS 1600 / BCRC 20928 / JCM 3617 / NBRC 0987 / NRRL Y-1542</strain>
    </source>
</reference>
<evidence type="ECO:0000256" key="1">
    <source>
        <dbReference type="SAM" id="MobiDB-lite"/>
    </source>
</evidence>
<keyword evidence="2" id="KW-0812">Transmembrane</keyword>
<sequence length="361" mass="42383">MTEYQQMNGTVQDTPESYESARLEDSVVSLLTQELQITDEQTIAANLYRKAAKLFVNKKFVECYEQCDQLKNVVTTLGREGKVNDEIVTNTWCLFFNVVDIILTKGQGNATLERELLSNDWFEQLYEMDVLVDPKLVYLLTLIKLHNEKTNLAQLRQQVEMYMMRLAGDDTTSQSVTELHELYLLELLFKMGEFEEIEHMIKMDTHLQDPDAVLKKFQEKKLEFERQEQRRKDDAEKKRKEALAKKKEKQMANDRAREKQMLQELEKAKEVSIGQQKKDKESKALKRYSQQSSRTAFDIVKQKLSFFMHKNTIMAVFMLIGLIVALKANPFMINPKLRRWTRAFWEKLGSTVEMALKVTYM</sequence>
<dbReference type="EMBL" id="CDQK01000007">
    <property type="protein sequence ID" value="CEP25100.1"/>
    <property type="molecule type" value="Genomic_DNA"/>
</dbReference>
<evidence type="ECO:0000313" key="4">
    <source>
        <dbReference type="Proteomes" id="UP000038830"/>
    </source>
</evidence>
<keyword evidence="2" id="KW-1133">Transmembrane helix</keyword>
<feature type="transmembrane region" description="Helical" evidence="2">
    <location>
        <begin position="313"/>
        <end position="333"/>
    </location>
</feature>
<evidence type="ECO:0000313" key="3">
    <source>
        <dbReference type="EMBL" id="CEP25100.1"/>
    </source>
</evidence>
<feature type="region of interest" description="Disordered" evidence="1">
    <location>
        <begin position="225"/>
        <end position="287"/>
    </location>
</feature>
<dbReference type="Proteomes" id="UP000038830">
    <property type="component" value="Unassembled WGS sequence"/>
</dbReference>
<gene>
    <name evidence="3" type="ORF">BN1211_6093</name>
</gene>
<accession>A0A0H5C9L8</accession>